<evidence type="ECO:0000313" key="7">
    <source>
        <dbReference type="EnsemblMetazoa" id="PHUM550020-PA"/>
    </source>
</evidence>
<reference evidence="6" key="1">
    <citation type="submission" date="2007-04" db="EMBL/GenBank/DDBJ databases">
        <title>Annotation of Pediculus humanus corporis strain USDA.</title>
        <authorList>
            <person name="Kirkness E."/>
            <person name="Hannick L."/>
            <person name="Hass B."/>
            <person name="Bruggner R."/>
            <person name="Lawson D."/>
            <person name="Bidwell S."/>
            <person name="Joardar V."/>
            <person name="Caler E."/>
            <person name="Walenz B."/>
            <person name="Inman J."/>
            <person name="Schobel S."/>
            <person name="Galinsky K."/>
            <person name="Amedeo P."/>
            <person name="Strausberg R."/>
        </authorList>
    </citation>
    <scope>NUCLEOTIDE SEQUENCE</scope>
    <source>
        <strain evidence="6">USDA</strain>
    </source>
</reference>
<accession>E0W0C6</accession>
<evidence type="ECO:0000313" key="8">
    <source>
        <dbReference type="Proteomes" id="UP000009046"/>
    </source>
</evidence>
<dbReference type="eggNOG" id="ENOG502S1VY">
    <property type="taxonomic scope" value="Eukaryota"/>
</dbReference>
<keyword evidence="2 4" id="KW-0175">Coiled coil</keyword>
<evidence type="ECO:0000256" key="5">
    <source>
        <dbReference type="SAM" id="MobiDB-lite"/>
    </source>
</evidence>
<dbReference type="AlphaFoldDB" id="E0W0C6"/>
<feature type="region of interest" description="Disordered" evidence="5">
    <location>
        <begin position="1"/>
        <end position="20"/>
    </location>
</feature>
<feature type="coiled-coil region" evidence="4">
    <location>
        <begin position="40"/>
        <end position="81"/>
    </location>
</feature>
<comment type="similarity">
    <text evidence="1">Belongs to the SNAPIN family.</text>
</comment>
<evidence type="ECO:0000256" key="4">
    <source>
        <dbReference type="SAM" id="Coils"/>
    </source>
</evidence>
<dbReference type="GO" id="GO:0008021">
    <property type="term" value="C:synaptic vesicle"/>
    <property type="evidence" value="ECO:0007669"/>
    <property type="project" value="TreeGrafter"/>
</dbReference>
<keyword evidence="8" id="KW-1185">Reference proteome</keyword>
<dbReference type="Proteomes" id="UP000009046">
    <property type="component" value="Unassembled WGS sequence"/>
</dbReference>
<dbReference type="EMBL" id="DS235858">
    <property type="protein sequence ID" value="EEB19082.1"/>
    <property type="molecule type" value="Genomic_DNA"/>
</dbReference>
<dbReference type="OrthoDB" id="5399166at2759"/>
<dbReference type="HOGENOM" id="CLU_124640_0_0_1"/>
<name>E0W0C6_PEDHC</name>
<dbReference type="GO" id="GO:0031083">
    <property type="term" value="C:BLOC-1 complex"/>
    <property type="evidence" value="ECO:0007669"/>
    <property type="project" value="InterPro"/>
</dbReference>
<dbReference type="RefSeq" id="XP_002431820.1">
    <property type="nucleotide sequence ID" value="XM_002431775.1"/>
</dbReference>
<sequence length="147" mass="16771">MEVDTESTNTSIEDKTEDFCDNPTRDALTEGLMRLLKPTVDQLEDKVRTLRISQVELKQKIENLSEELKKINDSNSEKNLDLDIYVKKLVNIKNKLTVVSNILQSSEERLLKIQKNILKDVNSHKAFIEASKINQISATEPDDSAIQ</sequence>
<dbReference type="STRING" id="121224.E0W0C6"/>
<dbReference type="GO" id="GO:0016079">
    <property type="term" value="P:synaptic vesicle exocytosis"/>
    <property type="evidence" value="ECO:0007669"/>
    <property type="project" value="TreeGrafter"/>
</dbReference>
<dbReference type="GO" id="GO:0008333">
    <property type="term" value="P:endosome to lysosome transport"/>
    <property type="evidence" value="ECO:0007669"/>
    <property type="project" value="TreeGrafter"/>
</dbReference>
<reference evidence="7" key="3">
    <citation type="submission" date="2020-05" db="UniProtKB">
        <authorList>
            <consortium name="EnsemblMetazoa"/>
        </authorList>
    </citation>
    <scope>IDENTIFICATION</scope>
    <source>
        <strain evidence="7">USDA</strain>
    </source>
</reference>
<dbReference type="InterPro" id="IPR028119">
    <property type="entry name" value="Snapin/Pallidin/Snn1"/>
</dbReference>
<dbReference type="GO" id="GO:0007040">
    <property type="term" value="P:lysosome organization"/>
    <property type="evidence" value="ECO:0007669"/>
    <property type="project" value="TreeGrafter"/>
</dbReference>
<dbReference type="EMBL" id="AAZO01006689">
    <property type="status" value="NOT_ANNOTATED_CDS"/>
    <property type="molecule type" value="Genomic_DNA"/>
</dbReference>
<organism>
    <name type="scientific">Pediculus humanus subsp. corporis</name>
    <name type="common">Body louse</name>
    <dbReference type="NCBI Taxonomy" id="121224"/>
    <lineage>
        <taxon>Eukaryota</taxon>
        <taxon>Metazoa</taxon>
        <taxon>Ecdysozoa</taxon>
        <taxon>Arthropoda</taxon>
        <taxon>Hexapoda</taxon>
        <taxon>Insecta</taxon>
        <taxon>Pterygota</taxon>
        <taxon>Neoptera</taxon>
        <taxon>Paraneoptera</taxon>
        <taxon>Psocodea</taxon>
        <taxon>Troctomorpha</taxon>
        <taxon>Phthiraptera</taxon>
        <taxon>Anoplura</taxon>
        <taxon>Pediculidae</taxon>
        <taxon>Pediculus</taxon>
    </lineage>
</organism>
<dbReference type="GO" id="GO:2000300">
    <property type="term" value="P:regulation of synaptic vesicle exocytosis"/>
    <property type="evidence" value="ECO:0007669"/>
    <property type="project" value="TreeGrafter"/>
</dbReference>
<proteinExistence type="inferred from homology"/>
<dbReference type="Pfam" id="PF14712">
    <property type="entry name" value="Snapin_Pallidin"/>
    <property type="match status" value="1"/>
</dbReference>
<evidence type="ECO:0000256" key="2">
    <source>
        <dbReference type="ARBA" id="ARBA00023054"/>
    </source>
</evidence>
<evidence type="ECO:0000256" key="1">
    <source>
        <dbReference type="ARBA" id="ARBA00006111"/>
    </source>
</evidence>
<evidence type="ECO:0000256" key="3">
    <source>
        <dbReference type="ARBA" id="ARBA00033330"/>
    </source>
</evidence>
<dbReference type="OMA" id="LNMHIRE"/>
<dbReference type="GeneID" id="8234601"/>
<dbReference type="VEuPathDB" id="VectorBase:PHUM550020"/>
<dbReference type="GO" id="GO:0000149">
    <property type="term" value="F:SNARE binding"/>
    <property type="evidence" value="ECO:0007669"/>
    <property type="project" value="TreeGrafter"/>
</dbReference>
<dbReference type="InterPro" id="IPR017246">
    <property type="entry name" value="Snapin"/>
</dbReference>
<dbReference type="FunCoup" id="E0W0C6">
    <property type="interactions" value="170"/>
</dbReference>
<dbReference type="InParanoid" id="E0W0C6"/>
<dbReference type="CTD" id="8234601"/>
<protein>
    <recommendedName>
        <fullName evidence="3">Biogenesis of lysosome-related organelles complex 1 subunit 7</fullName>
    </recommendedName>
</protein>
<evidence type="ECO:0000313" key="6">
    <source>
        <dbReference type="EMBL" id="EEB19082.1"/>
    </source>
</evidence>
<dbReference type="PANTHER" id="PTHR31305">
    <property type="entry name" value="SNARE-ASSOCIATED PROTEIN SNAPIN"/>
    <property type="match status" value="1"/>
</dbReference>
<dbReference type="GO" id="GO:0006886">
    <property type="term" value="P:intracellular protein transport"/>
    <property type="evidence" value="ECO:0007669"/>
    <property type="project" value="InterPro"/>
</dbReference>
<reference evidence="6" key="2">
    <citation type="submission" date="2007-04" db="EMBL/GenBank/DDBJ databases">
        <title>The genome of the human body louse.</title>
        <authorList>
            <consortium name="The Human Body Louse Genome Consortium"/>
            <person name="Kirkness E."/>
            <person name="Walenz B."/>
            <person name="Hass B."/>
            <person name="Bruggner R."/>
            <person name="Strausberg R."/>
        </authorList>
    </citation>
    <scope>NUCLEOTIDE SEQUENCE</scope>
    <source>
        <strain evidence="6">USDA</strain>
    </source>
</reference>
<dbReference type="KEGG" id="phu:Phum_PHUM550020"/>
<gene>
    <name evidence="7" type="primary">8234601</name>
    <name evidence="6" type="ORF">Phum_PHUM550020</name>
</gene>
<dbReference type="PANTHER" id="PTHR31305:SF2">
    <property type="entry name" value="SNARE-ASSOCIATED PROTEIN SNAPIN"/>
    <property type="match status" value="1"/>
</dbReference>
<dbReference type="GO" id="GO:0099078">
    <property type="term" value="C:BORC complex"/>
    <property type="evidence" value="ECO:0007669"/>
    <property type="project" value="TreeGrafter"/>
</dbReference>
<feature type="compositionally biased region" description="Polar residues" evidence="5">
    <location>
        <begin position="1"/>
        <end position="11"/>
    </location>
</feature>
<dbReference type="EnsemblMetazoa" id="PHUM550020-RA">
    <property type="protein sequence ID" value="PHUM550020-PA"/>
    <property type="gene ID" value="PHUM550020"/>
</dbReference>
<dbReference type="GO" id="GO:0032418">
    <property type="term" value="P:lysosome localization"/>
    <property type="evidence" value="ECO:0007669"/>
    <property type="project" value="TreeGrafter"/>
</dbReference>